<gene>
    <name evidence="1" type="ORF">GRJ2_000102900</name>
</gene>
<comment type="caution">
    <text evidence="1">The sequence shown here is derived from an EMBL/GenBank/DDBJ whole genome shotgun (WGS) entry which is preliminary data.</text>
</comment>
<dbReference type="SUPFAM" id="SSF56219">
    <property type="entry name" value="DNase I-like"/>
    <property type="match status" value="1"/>
</dbReference>
<evidence type="ECO:0000313" key="1">
    <source>
        <dbReference type="EMBL" id="GAB0176377.1"/>
    </source>
</evidence>
<dbReference type="EMBL" id="BAAFJT010000001">
    <property type="protein sequence ID" value="GAB0176377.1"/>
    <property type="molecule type" value="Genomic_DNA"/>
</dbReference>
<accession>A0ABC9VX69</accession>
<sequence length="181" mass="20608">MRGKANKADVMVGVCYRPPNQDEEADEIVYKQLGEVSQLLALALMGDFNFPDICWKCSTAKRKLPRRFLECVEDNFLTQLVSEPTREGTPLDLLFANREGLVGDVMVGGCLGHSDHEMIEFSVLREVRRRVSSIVTLDFQRVDFGLFRSLVDRVPWEAVLKGKGVQEGWTFFKNEILKAHE</sequence>
<dbReference type="InterPro" id="IPR036691">
    <property type="entry name" value="Endo/exonu/phosph_ase_sf"/>
</dbReference>
<dbReference type="PANTHER" id="PTHR33395">
    <property type="entry name" value="TRANSCRIPTASE, PUTATIVE-RELATED-RELATED"/>
    <property type="match status" value="1"/>
</dbReference>
<keyword evidence="2" id="KW-1185">Reference proteome</keyword>
<evidence type="ECO:0008006" key="3">
    <source>
        <dbReference type="Google" id="ProtNLM"/>
    </source>
</evidence>
<dbReference type="Gene3D" id="3.60.10.10">
    <property type="entry name" value="Endonuclease/exonuclease/phosphatase"/>
    <property type="match status" value="1"/>
</dbReference>
<reference evidence="1 2" key="1">
    <citation type="submission" date="2024-06" db="EMBL/GenBank/DDBJ databases">
        <title>The draft genome of Grus japonensis, version 3.</title>
        <authorList>
            <person name="Nabeshima K."/>
            <person name="Suzuki S."/>
            <person name="Onuma M."/>
        </authorList>
    </citation>
    <scope>NUCLEOTIDE SEQUENCE [LARGE SCALE GENOMIC DNA]</scope>
    <source>
        <strain evidence="1 2">451A</strain>
    </source>
</reference>
<proteinExistence type="predicted"/>
<dbReference type="Proteomes" id="UP001623348">
    <property type="component" value="Unassembled WGS sequence"/>
</dbReference>
<dbReference type="AlphaFoldDB" id="A0ABC9VX69"/>
<dbReference type="PANTHER" id="PTHR33395:SF22">
    <property type="entry name" value="REVERSE TRANSCRIPTASE DOMAIN-CONTAINING PROTEIN"/>
    <property type="match status" value="1"/>
</dbReference>
<protein>
    <recommendedName>
        <fullName evidence="3">Endonuclease/exonuclease/phosphatase domain-containing protein</fullName>
    </recommendedName>
</protein>
<evidence type="ECO:0000313" key="2">
    <source>
        <dbReference type="Proteomes" id="UP001623348"/>
    </source>
</evidence>
<name>A0ABC9VX69_GRUJA</name>
<organism evidence="1 2">
    <name type="scientific">Grus japonensis</name>
    <name type="common">Japanese crane</name>
    <name type="synonym">Red-crowned crane</name>
    <dbReference type="NCBI Taxonomy" id="30415"/>
    <lineage>
        <taxon>Eukaryota</taxon>
        <taxon>Metazoa</taxon>
        <taxon>Chordata</taxon>
        <taxon>Craniata</taxon>
        <taxon>Vertebrata</taxon>
        <taxon>Euteleostomi</taxon>
        <taxon>Archelosauria</taxon>
        <taxon>Archosauria</taxon>
        <taxon>Dinosauria</taxon>
        <taxon>Saurischia</taxon>
        <taxon>Theropoda</taxon>
        <taxon>Coelurosauria</taxon>
        <taxon>Aves</taxon>
        <taxon>Neognathae</taxon>
        <taxon>Neoaves</taxon>
        <taxon>Gruiformes</taxon>
        <taxon>Gruidae</taxon>
        <taxon>Grus</taxon>
    </lineage>
</organism>